<keyword evidence="2" id="KW-0812">Transmembrane</keyword>
<dbReference type="EMBL" id="JAWQEG010002995">
    <property type="protein sequence ID" value="KAK3868510.1"/>
    <property type="molecule type" value="Genomic_DNA"/>
</dbReference>
<sequence>MMEHSLHFPGTQQSVVPWAQTGMSLAVVLVAFTVLALSCCGAAALILVACCSSRRRDTVAESSDSRWLPGVGIIDYVPVSNRSSVRVSLVLSEDSQEMETEGGGERVGTPTPNDGLLALSVTPTSDSTTTTTATTPSPTPTPTTNYTNTSHTISPTTPSPINTPTTNYTSTTETIFPSPTPTPRASLNTSILPTTTYTSTTPSPSSVSPPFSILQSPLTDCTSSTRLFIHQRTSRGEEEG</sequence>
<evidence type="ECO:0000313" key="4">
    <source>
        <dbReference type="Proteomes" id="UP001286313"/>
    </source>
</evidence>
<keyword evidence="4" id="KW-1185">Reference proteome</keyword>
<feature type="transmembrane region" description="Helical" evidence="2">
    <location>
        <begin position="25"/>
        <end position="48"/>
    </location>
</feature>
<feature type="region of interest" description="Disordered" evidence="1">
    <location>
        <begin position="92"/>
        <end position="163"/>
    </location>
</feature>
<gene>
    <name evidence="3" type="ORF">Pcinc_026109</name>
</gene>
<dbReference type="AlphaFoldDB" id="A0AAE1KCU2"/>
<keyword evidence="2" id="KW-1133">Transmembrane helix</keyword>
<evidence type="ECO:0000256" key="2">
    <source>
        <dbReference type="SAM" id="Phobius"/>
    </source>
</evidence>
<evidence type="ECO:0000313" key="3">
    <source>
        <dbReference type="EMBL" id="KAK3868510.1"/>
    </source>
</evidence>
<reference evidence="3" key="1">
    <citation type="submission" date="2023-10" db="EMBL/GenBank/DDBJ databases">
        <title>Genome assemblies of two species of porcelain crab, Petrolisthes cinctipes and Petrolisthes manimaculis (Anomura: Porcellanidae).</title>
        <authorList>
            <person name="Angst P."/>
        </authorList>
    </citation>
    <scope>NUCLEOTIDE SEQUENCE</scope>
    <source>
        <strain evidence="3">PB745_01</strain>
        <tissue evidence="3">Gill</tissue>
    </source>
</reference>
<comment type="caution">
    <text evidence="3">The sequence shown here is derived from an EMBL/GenBank/DDBJ whole genome shotgun (WGS) entry which is preliminary data.</text>
</comment>
<feature type="compositionally biased region" description="Low complexity" evidence="1">
    <location>
        <begin position="120"/>
        <end position="163"/>
    </location>
</feature>
<proteinExistence type="predicted"/>
<dbReference type="Proteomes" id="UP001286313">
    <property type="component" value="Unassembled WGS sequence"/>
</dbReference>
<evidence type="ECO:0000256" key="1">
    <source>
        <dbReference type="SAM" id="MobiDB-lite"/>
    </source>
</evidence>
<accession>A0AAE1KCU2</accession>
<name>A0AAE1KCU2_PETCI</name>
<organism evidence="3 4">
    <name type="scientific">Petrolisthes cinctipes</name>
    <name type="common">Flat porcelain crab</name>
    <dbReference type="NCBI Taxonomy" id="88211"/>
    <lineage>
        <taxon>Eukaryota</taxon>
        <taxon>Metazoa</taxon>
        <taxon>Ecdysozoa</taxon>
        <taxon>Arthropoda</taxon>
        <taxon>Crustacea</taxon>
        <taxon>Multicrustacea</taxon>
        <taxon>Malacostraca</taxon>
        <taxon>Eumalacostraca</taxon>
        <taxon>Eucarida</taxon>
        <taxon>Decapoda</taxon>
        <taxon>Pleocyemata</taxon>
        <taxon>Anomura</taxon>
        <taxon>Galatheoidea</taxon>
        <taxon>Porcellanidae</taxon>
        <taxon>Petrolisthes</taxon>
    </lineage>
</organism>
<protein>
    <submittedName>
        <fullName evidence="3">Uncharacterized protein</fullName>
    </submittedName>
</protein>
<keyword evidence="2" id="KW-0472">Membrane</keyword>